<dbReference type="AlphaFoldDB" id="A0A0F8XSS9"/>
<dbReference type="Gene3D" id="3.80.30.20">
    <property type="entry name" value="tm_1862 like domain"/>
    <property type="match status" value="1"/>
</dbReference>
<dbReference type="PROSITE" id="PS51918">
    <property type="entry name" value="RADICAL_SAM"/>
    <property type="match status" value="1"/>
</dbReference>
<dbReference type="PANTHER" id="PTHR43020:SF2">
    <property type="entry name" value="MITOCHONDRIAL TRNA METHYLTHIOTRANSFERASE CDK5RAP1"/>
    <property type="match status" value="1"/>
</dbReference>
<organism evidence="2">
    <name type="scientific">marine sediment metagenome</name>
    <dbReference type="NCBI Taxonomy" id="412755"/>
    <lineage>
        <taxon>unclassified sequences</taxon>
        <taxon>metagenomes</taxon>
        <taxon>ecological metagenomes</taxon>
    </lineage>
</organism>
<feature type="domain" description="Radical SAM core" evidence="1">
    <location>
        <begin position="1"/>
        <end position="211"/>
    </location>
</feature>
<dbReference type="EMBL" id="LAZR01057395">
    <property type="protein sequence ID" value="KKK72157.1"/>
    <property type="molecule type" value="Genomic_DNA"/>
</dbReference>
<evidence type="ECO:0000259" key="1">
    <source>
        <dbReference type="PROSITE" id="PS51918"/>
    </source>
</evidence>
<protein>
    <recommendedName>
        <fullName evidence="1">Radical SAM core domain-containing protein</fullName>
    </recommendedName>
</protein>
<dbReference type="SUPFAM" id="SSF102114">
    <property type="entry name" value="Radical SAM enzymes"/>
    <property type="match status" value="1"/>
</dbReference>
<reference evidence="2" key="1">
    <citation type="journal article" date="2015" name="Nature">
        <title>Complex archaea that bridge the gap between prokaryotes and eukaryotes.</title>
        <authorList>
            <person name="Spang A."/>
            <person name="Saw J.H."/>
            <person name="Jorgensen S.L."/>
            <person name="Zaremba-Niedzwiedzka K."/>
            <person name="Martijn J."/>
            <person name="Lind A.E."/>
            <person name="van Eijk R."/>
            <person name="Schleper C."/>
            <person name="Guy L."/>
            <person name="Ettema T.J."/>
        </authorList>
    </citation>
    <scope>NUCLEOTIDE SEQUENCE</scope>
</reference>
<dbReference type="Pfam" id="PF04055">
    <property type="entry name" value="Radical_SAM"/>
    <property type="match status" value="1"/>
</dbReference>
<dbReference type="PANTHER" id="PTHR43020">
    <property type="entry name" value="CDK5 REGULATORY SUBUNIT-ASSOCIATED PROTEIN 1"/>
    <property type="match status" value="1"/>
</dbReference>
<dbReference type="GO" id="GO:0051539">
    <property type="term" value="F:4 iron, 4 sulfur cluster binding"/>
    <property type="evidence" value="ECO:0007669"/>
    <property type="project" value="TreeGrafter"/>
</dbReference>
<feature type="non-terminal residue" evidence="2">
    <location>
        <position position="1"/>
    </location>
</feature>
<dbReference type="InterPro" id="IPR007197">
    <property type="entry name" value="rSAM"/>
</dbReference>
<dbReference type="InterPro" id="IPR023404">
    <property type="entry name" value="rSAM_horseshoe"/>
</dbReference>
<dbReference type="InterPro" id="IPR006638">
    <property type="entry name" value="Elp3/MiaA/NifB-like_rSAM"/>
</dbReference>
<dbReference type="GO" id="GO:0035597">
    <property type="term" value="F:tRNA-2-methylthio-N(6)-dimethylallyladenosine(37) synthase activity"/>
    <property type="evidence" value="ECO:0007669"/>
    <property type="project" value="TreeGrafter"/>
</dbReference>
<comment type="caution">
    <text evidence="2">The sequence shown here is derived from an EMBL/GenBank/DDBJ whole genome shotgun (WGS) entry which is preliminary data.</text>
</comment>
<dbReference type="SMART" id="SM00729">
    <property type="entry name" value="Elp3"/>
    <property type="match status" value="1"/>
</dbReference>
<gene>
    <name evidence="2" type="ORF">LCGC14_2906710</name>
</gene>
<dbReference type="InterPro" id="IPR058240">
    <property type="entry name" value="rSAM_sf"/>
</dbReference>
<sequence length="278" mass="31749">IVPRTRGRERSTSIDEVVQEVLAREQEGVLEVVLTGTQLGNYGRDLHWDEPGPRRLLEALLERTSVPRIRLSSLQAQDISPDLLRLWRDPRLCPHFHLPLQSGSDTVLRLMRRRYTAERFRRAVALIRELVPDVAITTDLIAGFPDETDADFEATHSLCEEIGFAAIHAFPYSRRPGTAANLMRNHLPVAVRRRRLERLLTLADASAQAFRRRHLGRLMPVLWEERKRGLWQGLTPNYLRVYTRADDDLTNKLLPTRLLALQDEGVSGEPEPAAIPLT</sequence>
<name>A0A0F8XSS9_9ZZZZ</name>
<evidence type="ECO:0000313" key="2">
    <source>
        <dbReference type="EMBL" id="KKK72157.1"/>
    </source>
</evidence>
<proteinExistence type="predicted"/>
<dbReference type="GO" id="GO:0005829">
    <property type="term" value="C:cytosol"/>
    <property type="evidence" value="ECO:0007669"/>
    <property type="project" value="TreeGrafter"/>
</dbReference>
<accession>A0A0F8XSS9</accession>